<evidence type="ECO:0000259" key="3">
    <source>
        <dbReference type="PROSITE" id="PS50911"/>
    </source>
</evidence>
<dbReference type="Gene3D" id="3.90.1720.10">
    <property type="entry name" value="endopeptidase domain like (from Nostoc punctiforme)"/>
    <property type="match status" value="1"/>
</dbReference>
<protein>
    <recommendedName>
        <fullName evidence="3">Peptidase C51 domain-containing protein</fullName>
    </recommendedName>
</protein>
<dbReference type="OrthoDB" id="299748at2759"/>
<dbReference type="RefSeq" id="XP_067175743.1">
    <property type="nucleotide sequence ID" value="XM_067320368.1"/>
</dbReference>
<feature type="compositionally biased region" description="Low complexity" evidence="1">
    <location>
        <begin position="7"/>
        <end position="29"/>
    </location>
</feature>
<dbReference type="GO" id="GO:0016874">
    <property type="term" value="F:ligase activity"/>
    <property type="evidence" value="ECO:0007669"/>
    <property type="project" value="TreeGrafter"/>
</dbReference>
<keyword evidence="5" id="KW-1185">Reference proteome</keyword>
<keyword evidence="2" id="KW-0812">Transmembrane</keyword>
<dbReference type="KEGG" id="lmat:92512880"/>
<evidence type="ECO:0000256" key="1">
    <source>
        <dbReference type="SAM" id="MobiDB-lite"/>
    </source>
</evidence>
<name>A0A836H362_9TRYP</name>
<keyword evidence="2" id="KW-1133">Transmembrane helix</keyword>
<dbReference type="InterPro" id="IPR051705">
    <property type="entry name" value="Gsp_Synthetase/Amidase"/>
</dbReference>
<dbReference type="SUPFAM" id="SSF54001">
    <property type="entry name" value="Cysteine proteinases"/>
    <property type="match status" value="1"/>
</dbReference>
<comment type="caution">
    <text evidence="4">The sequence shown here is derived from an EMBL/GenBank/DDBJ whole genome shotgun (WGS) entry which is preliminary data.</text>
</comment>
<dbReference type="InterPro" id="IPR007921">
    <property type="entry name" value="CHAP_dom"/>
</dbReference>
<dbReference type="EMBL" id="JAFEUZ010000033">
    <property type="protein sequence ID" value="KAG5469570.1"/>
    <property type="molecule type" value="Genomic_DNA"/>
</dbReference>
<accession>A0A836H362</accession>
<dbReference type="InterPro" id="IPR038765">
    <property type="entry name" value="Papain-like_cys_pep_sf"/>
</dbReference>
<dbReference type="PANTHER" id="PTHR30094">
    <property type="entry name" value="BIFUNCTIONAL GLUTATHIONYLSPERMIDINE SYNTHETASE/AMIDASE-RELATED"/>
    <property type="match status" value="1"/>
</dbReference>
<dbReference type="Proteomes" id="UP000673552">
    <property type="component" value="Unassembled WGS sequence"/>
</dbReference>
<feature type="domain" description="Peptidase C51" evidence="3">
    <location>
        <begin position="182"/>
        <end position="330"/>
    </location>
</feature>
<proteinExistence type="predicted"/>
<feature type="region of interest" description="Disordered" evidence="1">
    <location>
        <begin position="1"/>
        <end position="40"/>
    </location>
</feature>
<dbReference type="GeneID" id="92512880"/>
<organism evidence="4 5">
    <name type="scientific">Leishmania martiniquensis</name>
    <dbReference type="NCBI Taxonomy" id="1580590"/>
    <lineage>
        <taxon>Eukaryota</taxon>
        <taxon>Discoba</taxon>
        <taxon>Euglenozoa</taxon>
        <taxon>Kinetoplastea</taxon>
        <taxon>Metakinetoplastina</taxon>
        <taxon>Trypanosomatida</taxon>
        <taxon>Trypanosomatidae</taxon>
        <taxon>Leishmaniinae</taxon>
        <taxon>Leishmania</taxon>
    </lineage>
</organism>
<reference evidence="5" key="1">
    <citation type="journal article" date="2021" name="Microbiol. Resour. Announc.">
        <title>LGAAP: Leishmaniinae Genome Assembly and Annotation Pipeline.</title>
        <authorList>
            <person name="Almutairi H."/>
            <person name="Urbaniak M.D."/>
            <person name="Bates M.D."/>
            <person name="Jariyapan N."/>
            <person name="Kwakye-Nuako G."/>
            <person name="Thomaz-Soccol V."/>
            <person name="Al-Salem W.S."/>
            <person name="Dillon R.J."/>
            <person name="Bates P.A."/>
            <person name="Gatherer D."/>
        </authorList>
    </citation>
    <scope>NUCLEOTIDE SEQUENCE [LARGE SCALE GENOMIC DNA]</scope>
</reference>
<reference evidence="5" key="2">
    <citation type="journal article" date="2021" name="Sci. Data">
        <title>Chromosome-scale genome sequencing, assembly and annotation of six genomes from subfamily Leishmaniinae.</title>
        <authorList>
            <person name="Almutairi H."/>
            <person name="Urbaniak M.D."/>
            <person name="Bates M.D."/>
            <person name="Jariyapan N."/>
            <person name="Kwakye-Nuako G."/>
            <person name="Thomaz Soccol V."/>
            <person name="Al-Salem W.S."/>
            <person name="Dillon R.J."/>
            <person name="Bates P.A."/>
            <person name="Gatherer D."/>
        </authorList>
    </citation>
    <scope>NUCLEOTIDE SEQUENCE [LARGE SCALE GENOMIC DNA]</scope>
</reference>
<dbReference type="PROSITE" id="PS50911">
    <property type="entry name" value="CHAP"/>
    <property type="match status" value="1"/>
</dbReference>
<evidence type="ECO:0000313" key="4">
    <source>
        <dbReference type="EMBL" id="KAG5469570.1"/>
    </source>
</evidence>
<sequence>MRHRRPSSSAANAPDGAAAPTHLRPSSSSSPPPSLPLPAHNEVLFAEQRASDPSDAEMCDAYAMRLLNQAKDEERCSGPYWRVRCSRSILVGLLIWATIGLVVYMKLDGTDFGSEVGPATSDADTNLSLLPGGCRGELCRQDGGDGPFGAVLGAHNGVTAYSNCHSVTCISFLEHKIPIPLRPGAWTALRTPHAKTRLMKTGMKWQCVEYARRYWMLRGTPAPATFGSVHGAADIWGALDFVTLLDSATKLPLLKFRNGAKVGDGGSRPRVGDLIIYPRDNNRSLPFGHVAVVVGVEMPSKLDAGDAYRDAVTSASASQSRRRHGLVYIAEQNWDSSPWPDPYRNYSRSLPLEVRESADGRPLQYTIQDSFCGIQGWVRYDDVP</sequence>
<evidence type="ECO:0000256" key="2">
    <source>
        <dbReference type="SAM" id="Phobius"/>
    </source>
</evidence>
<evidence type="ECO:0000313" key="5">
    <source>
        <dbReference type="Proteomes" id="UP000673552"/>
    </source>
</evidence>
<dbReference type="Pfam" id="PF05257">
    <property type="entry name" value="CHAP"/>
    <property type="match status" value="1"/>
</dbReference>
<feature type="transmembrane region" description="Helical" evidence="2">
    <location>
        <begin position="89"/>
        <end position="107"/>
    </location>
</feature>
<keyword evidence="2" id="KW-0472">Membrane</keyword>
<dbReference type="AlphaFoldDB" id="A0A836H362"/>
<gene>
    <name evidence="4" type="ORF">LSCM1_02795</name>
</gene>
<dbReference type="PANTHER" id="PTHR30094:SF14">
    <property type="entry name" value="D-ALANYL-GLYCYL ENDOPEPTIDASE-LIKE PROTEIN"/>
    <property type="match status" value="1"/>
</dbReference>